<reference evidence="2" key="1">
    <citation type="submission" date="2023-06" db="EMBL/GenBank/DDBJ databases">
        <authorList>
            <consortium name="Lawrence Berkeley National Laboratory"/>
            <person name="Ahrendt S."/>
            <person name="Sahu N."/>
            <person name="Indic B."/>
            <person name="Wong-Bajracharya J."/>
            <person name="Merenyi Z."/>
            <person name="Ke H.-M."/>
            <person name="Monk M."/>
            <person name="Kocsube S."/>
            <person name="Drula E."/>
            <person name="Lipzen A."/>
            <person name="Balint B."/>
            <person name="Henrissat B."/>
            <person name="Andreopoulos B."/>
            <person name="Martin F.M."/>
            <person name="Harder C.B."/>
            <person name="Rigling D."/>
            <person name="Ford K.L."/>
            <person name="Foster G.D."/>
            <person name="Pangilinan J."/>
            <person name="Papanicolaou A."/>
            <person name="Barry K."/>
            <person name="LaButti K."/>
            <person name="Viragh M."/>
            <person name="Koriabine M."/>
            <person name="Yan M."/>
            <person name="Riley R."/>
            <person name="Champramary S."/>
            <person name="Plett K.L."/>
            <person name="Tsai I.J."/>
            <person name="Slot J."/>
            <person name="Sipos G."/>
            <person name="Plett J."/>
            <person name="Nagy L.G."/>
            <person name="Grigoriev I.V."/>
        </authorList>
    </citation>
    <scope>NUCLEOTIDE SEQUENCE</scope>
    <source>
        <strain evidence="2">FPL87.14</strain>
    </source>
</reference>
<proteinExistence type="predicted"/>
<dbReference type="Proteomes" id="UP001175226">
    <property type="component" value="Unassembled WGS sequence"/>
</dbReference>
<dbReference type="AlphaFoldDB" id="A0AA39JMG6"/>
<dbReference type="EMBL" id="JAUEPT010000017">
    <property type="protein sequence ID" value="KAK0445244.1"/>
    <property type="molecule type" value="Genomic_DNA"/>
</dbReference>
<evidence type="ECO:0000313" key="2">
    <source>
        <dbReference type="EMBL" id="KAK0445244.1"/>
    </source>
</evidence>
<protein>
    <submittedName>
        <fullName evidence="2">Uncharacterized protein</fullName>
    </submittedName>
</protein>
<gene>
    <name evidence="2" type="ORF">EV421DRAFT_1734921</name>
</gene>
<organism evidence="2 3">
    <name type="scientific">Armillaria borealis</name>
    <dbReference type="NCBI Taxonomy" id="47425"/>
    <lineage>
        <taxon>Eukaryota</taxon>
        <taxon>Fungi</taxon>
        <taxon>Dikarya</taxon>
        <taxon>Basidiomycota</taxon>
        <taxon>Agaricomycotina</taxon>
        <taxon>Agaricomycetes</taxon>
        <taxon>Agaricomycetidae</taxon>
        <taxon>Agaricales</taxon>
        <taxon>Marasmiineae</taxon>
        <taxon>Physalacriaceae</taxon>
        <taxon>Armillaria</taxon>
    </lineage>
</organism>
<evidence type="ECO:0000256" key="1">
    <source>
        <dbReference type="SAM" id="MobiDB-lite"/>
    </source>
</evidence>
<sequence>MGMPKKRTGTGHENWTGKRLSEVEEAEEKEAHDELHLKVEDFILVYHRGLGMSYMRWNRGCEAGEEIAGLWKKKINGVGGDEERTERNVYGSIKSFQELLGLPVEVAKRESISSLPPETTVCIASTRAWMPQGEDDGN</sequence>
<feature type="region of interest" description="Disordered" evidence="1">
    <location>
        <begin position="1"/>
        <end position="31"/>
    </location>
</feature>
<name>A0AA39JMG6_9AGAR</name>
<keyword evidence="3" id="KW-1185">Reference proteome</keyword>
<evidence type="ECO:0000313" key="3">
    <source>
        <dbReference type="Proteomes" id="UP001175226"/>
    </source>
</evidence>
<comment type="caution">
    <text evidence="2">The sequence shown here is derived from an EMBL/GenBank/DDBJ whole genome shotgun (WGS) entry which is preliminary data.</text>
</comment>
<accession>A0AA39JMG6</accession>